<evidence type="ECO:0000313" key="3">
    <source>
        <dbReference type="EMBL" id="ABO60272.1"/>
    </source>
</evidence>
<dbReference type="KEGG" id="bvi:Bcep1808_7395"/>
<dbReference type="InterPro" id="IPR014911">
    <property type="entry name" value="PilS_N"/>
</dbReference>
<dbReference type="EMBL" id="CP000619">
    <property type="protein sequence ID" value="ABO60272.1"/>
    <property type="molecule type" value="Genomic_DNA"/>
</dbReference>
<keyword evidence="1" id="KW-0472">Membrane</keyword>
<dbReference type="Gene3D" id="3.30.1690.10">
    <property type="entry name" value="TcpA-like pilin"/>
    <property type="match status" value="1"/>
</dbReference>
<dbReference type="SUPFAM" id="SSF54523">
    <property type="entry name" value="Pili subunits"/>
    <property type="match status" value="1"/>
</dbReference>
<dbReference type="Proteomes" id="UP000002287">
    <property type="component" value="Plasmid pBVIE03"/>
</dbReference>
<keyword evidence="1" id="KW-1133">Transmembrane helix</keyword>
<geneLocation type="plasmid" evidence="3 4">
    <name>pBVIE03</name>
</geneLocation>
<evidence type="ECO:0000259" key="2">
    <source>
        <dbReference type="Pfam" id="PF08805"/>
    </source>
</evidence>
<proteinExistence type="predicted"/>
<name>A4JVG9_BURVG</name>
<sequence length="201" mass="20650">MNSLFKNQPVLDACGTTDANEEAIIEGQLRSQRGIGALEWIAIIAVVLFMLYQIIGRVSVMNTSNSTLGETSSVSALHTALRSNLKSGTGYAANGADLIVPLYNAKGIPTNLSYNGGVLLNTYGSQYTIVAANAGFGFAITDPGVPAADCIKLVIQQSQSGNWTGGISVGGSNLGNAPVTTANAQTACNGATNSIVFTSNS</sequence>
<feature type="transmembrane region" description="Helical" evidence="1">
    <location>
        <begin position="37"/>
        <end position="55"/>
    </location>
</feature>
<evidence type="ECO:0000313" key="4">
    <source>
        <dbReference type="Proteomes" id="UP000002287"/>
    </source>
</evidence>
<keyword evidence="3" id="KW-0614">Plasmid</keyword>
<gene>
    <name evidence="3" type="ordered locus">Bcep1808_7395</name>
</gene>
<reference evidence="3 4" key="1">
    <citation type="submission" date="2007-03" db="EMBL/GenBank/DDBJ databases">
        <title>Complete sequence of plasmid pBVIE03 of Burkholderia vietnamiensis G4.</title>
        <authorList>
            <consortium name="US DOE Joint Genome Institute"/>
            <person name="Copeland A."/>
            <person name="Lucas S."/>
            <person name="Lapidus A."/>
            <person name="Barry K."/>
            <person name="Detter J.C."/>
            <person name="Glavina del Rio T."/>
            <person name="Hammon N."/>
            <person name="Israni S."/>
            <person name="Dalin E."/>
            <person name="Tice H."/>
            <person name="Pitluck S."/>
            <person name="Chain P."/>
            <person name="Malfatti S."/>
            <person name="Shin M."/>
            <person name="Vergez L."/>
            <person name="Schmutz J."/>
            <person name="Larimer F."/>
            <person name="Land M."/>
            <person name="Hauser L."/>
            <person name="Kyrpides N."/>
            <person name="Tiedje J."/>
            <person name="Richardson P."/>
        </authorList>
    </citation>
    <scope>NUCLEOTIDE SEQUENCE [LARGE SCALE GENOMIC DNA]</scope>
    <source>
        <strain evidence="4">G4 / LMG 22486</strain>
        <plasmid evidence="3 4">pBVIE03</plasmid>
    </source>
</reference>
<dbReference type="Pfam" id="PF08805">
    <property type="entry name" value="PilS"/>
    <property type="match status" value="1"/>
</dbReference>
<dbReference type="HOGENOM" id="CLU_115298_0_0_4"/>
<protein>
    <submittedName>
        <fullName evidence="3">Type IV B pilus protein</fullName>
    </submittedName>
</protein>
<evidence type="ECO:0000256" key="1">
    <source>
        <dbReference type="SAM" id="Phobius"/>
    </source>
</evidence>
<accession>A4JVG9</accession>
<organism evidence="3 4">
    <name type="scientific">Burkholderia vietnamiensis (strain G4 / LMG 22486)</name>
    <name type="common">Burkholderia cepacia (strain R1808)</name>
    <dbReference type="NCBI Taxonomy" id="269482"/>
    <lineage>
        <taxon>Bacteria</taxon>
        <taxon>Pseudomonadati</taxon>
        <taxon>Pseudomonadota</taxon>
        <taxon>Betaproteobacteria</taxon>
        <taxon>Burkholderiales</taxon>
        <taxon>Burkholderiaceae</taxon>
        <taxon>Burkholderia</taxon>
        <taxon>Burkholderia cepacia complex</taxon>
    </lineage>
</organism>
<dbReference type="InterPro" id="IPR045584">
    <property type="entry name" value="Pilin-like"/>
</dbReference>
<feature type="domain" description="Type 4 secretion system PilS N-terminal" evidence="2">
    <location>
        <begin position="70"/>
        <end position="200"/>
    </location>
</feature>
<dbReference type="AlphaFoldDB" id="A4JVG9"/>
<keyword evidence="1" id="KW-0812">Transmembrane</keyword>